<gene>
    <name evidence="7" type="ORF">M406DRAFT_68023</name>
</gene>
<evidence type="ECO:0000256" key="4">
    <source>
        <dbReference type="ARBA" id="ARBA00022827"/>
    </source>
</evidence>
<dbReference type="PANTHER" id="PTHR42973:SF39">
    <property type="entry name" value="FAD-BINDING PCMH-TYPE DOMAIN-CONTAINING PROTEIN"/>
    <property type="match status" value="1"/>
</dbReference>
<keyword evidence="3" id="KW-0285">Flavoprotein</keyword>
<evidence type="ECO:0000256" key="1">
    <source>
        <dbReference type="ARBA" id="ARBA00001974"/>
    </source>
</evidence>
<sequence>MAIQVGLGLAQHNGGRSSHYHRSPPLPAVCHDPTYDETACEALRAVWGVPNQQIPYPAEFLQPWFLNQSCSPFTDQALPCELGNYASYSINVTDAANDIAAGIAGGFIQGGGHSQLSGLYGMAADQILENDLVTPAGEFLTATPTNNTGLYWAIAGGGGGTYAVVTSMTVRAFPEAPIVYASFYFTVATVAGDVDAFWAAVLTFHTALDLLTATGSKSMYFHADYSISNNTLYVVSLLAPNGTTEAGLTSLLSPMMETLAAQNNALTPDNLGYTTITAAIWYDEFQSTLAPVLVNASMVPVVGARFLPRTATSPGYLDDNATSQAAAVTSALRTMAADGSFIIGCAAVNANKRVTSGKATMDATEWDIVLALQTRIENVIQPALAEAMPTTGAYLNEANWDTPDWQITFYGPKAHYESLLDIKNTYDPEGLFYGLTAVGSDAWEKDEDGRLYRVATTP</sequence>
<evidence type="ECO:0000313" key="8">
    <source>
        <dbReference type="Proteomes" id="UP000803844"/>
    </source>
</evidence>
<dbReference type="InterPro" id="IPR016169">
    <property type="entry name" value="FAD-bd_PCMH_sub2"/>
</dbReference>
<dbReference type="Gene3D" id="3.30.465.10">
    <property type="match status" value="1"/>
</dbReference>
<feature type="domain" description="Berberine/berberine-like" evidence="6">
    <location>
        <begin position="393"/>
        <end position="433"/>
    </location>
</feature>
<comment type="caution">
    <text evidence="7">The sequence shown here is derived from an EMBL/GenBank/DDBJ whole genome shotgun (WGS) entry which is preliminary data.</text>
</comment>
<organism evidence="7 8">
    <name type="scientific">Cryphonectria parasitica (strain ATCC 38755 / EP155)</name>
    <dbReference type="NCBI Taxonomy" id="660469"/>
    <lineage>
        <taxon>Eukaryota</taxon>
        <taxon>Fungi</taxon>
        <taxon>Dikarya</taxon>
        <taxon>Ascomycota</taxon>
        <taxon>Pezizomycotina</taxon>
        <taxon>Sordariomycetes</taxon>
        <taxon>Sordariomycetidae</taxon>
        <taxon>Diaporthales</taxon>
        <taxon>Cryphonectriaceae</taxon>
        <taxon>Cryphonectria-Endothia species complex</taxon>
        <taxon>Cryphonectria</taxon>
    </lineage>
</organism>
<dbReference type="GO" id="GO:0050660">
    <property type="term" value="F:flavin adenine dinucleotide binding"/>
    <property type="evidence" value="ECO:0007669"/>
    <property type="project" value="InterPro"/>
</dbReference>
<evidence type="ECO:0000313" key="7">
    <source>
        <dbReference type="EMBL" id="KAF3765600.1"/>
    </source>
</evidence>
<dbReference type="AlphaFoldDB" id="A0A9P4Y3S2"/>
<name>A0A9P4Y3S2_CRYP1</name>
<dbReference type="InterPro" id="IPR050416">
    <property type="entry name" value="FAD-linked_Oxidoreductase"/>
</dbReference>
<dbReference type="OrthoDB" id="9983560at2759"/>
<dbReference type="EMBL" id="MU032347">
    <property type="protein sequence ID" value="KAF3765600.1"/>
    <property type="molecule type" value="Genomic_DNA"/>
</dbReference>
<keyword evidence="5" id="KW-0560">Oxidoreductase</keyword>
<evidence type="ECO:0000256" key="3">
    <source>
        <dbReference type="ARBA" id="ARBA00022630"/>
    </source>
</evidence>
<dbReference type="RefSeq" id="XP_040776561.1">
    <property type="nucleotide sequence ID" value="XM_040925123.1"/>
</dbReference>
<evidence type="ECO:0000256" key="2">
    <source>
        <dbReference type="ARBA" id="ARBA00005466"/>
    </source>
</evidence>
<dbReference type="PANTHER" id="PTHR42973">
    <property type="entry name" value="BINDING OXIDOREDUCTASE, PUTATIVE (AFU_ORTHOLOGUE AFUA_1G17690)-RELATED"/>
    <property type="match status" value="1"/>
</dbReference>
<accession>A0A9P4Y3S2</accession>
<dbReference type="Pfam" id="PF08031">
    <property type="entry name" value="BBE"/>
    <property type="match status" value="1"/>
</dbReference>
<comment type="cofactor">
    <cofactor evidence="1">
        <name>FAD</name>
        <dbReference type="ChEBI" id="CHEBI:57692"/>
    </cofactor>
</comment>
<dbReference type="Gene3D" id="3.40.462.20">
    <property type="match status" value="1"/>
</dbReference>
<evidence type="ECO:0000256" key="5">
    <source>
        <dbReference type="ARBA" id="ARBA00023002"/>
    </source>
</evidence>
<dbReference type="Proteomes" id="UP000803844">
    <property type="component" value="Unassembled WGS sequence"/>
</dbReference>
<evidence type="ECO:0000259" key="6">
    <source>
        <dbReference type="Pfam" id="PF08031"/>
    </source>
</evidence>
<keyword evidence="4" id="KW-0274">FAD</keyword>
<protein>
    <recommendedName>
        <fullName evidence="6">Berberine/berberine-like domain-containing protein</fullName>
    </recommendedName>
</protein>
<dbReference type="SUPFAM" id="SSF56176">
    <property type="entry name" value="FAD-binding/transporter-associated domain-like"/>
    <property type="match status" value="1"/>
</dbReference>
<dbReference type="InterPro" id="IPR036318">
    <property type="entry name" value="FAD-bd_PCMH-like_sf"/>
</dbReference>
<proteinExistence type="inferred from homology"/>
<dbReference type="InterPro" id="IPR012951">
    <property type="entry name" value="BBE"/>
</dbReference>
<reference evidence="7" key="1">
    <citation type="journal article" date="2020" name="Phytopathology">
        <title>Genome sequence of the chestnut blight fungus Cryphonectria parasitica EP155: A fundamental resource for an archetypical invasive plant pathogen.</title>
        <authorList>
            <person name="Crouch J.A."/>
            <person name="Dawe A."/>
            <person name="Aerts A."/>
            <person name="Barry K."/>
            <person name="Churchill A.C.L."/>
            <person name="Grimwood J."/>
            <person name="Hillman B."/>
            <person name="Milgroom M.G."/>
            <person name="Pangilinan J."/>
            <person name="Smith M."/>
            <person name="Salamov A."/>
            <person name="Schmutz J."/>
            <person name="Yadav J."/>
            <person name="Grigoriev I.V."/>
            <person name="Nuss D."/>
        </authorList>
    </citation>
    <scope>NUCLEOTIDE SEQUENCE</scope>
    <source>
        <strain evidence="7">EP155</strain>
    </source>
</reference>
<dbReference type="GeneID" id="63842252"/>
<comment type="similarity">
    <text evidence="2">Belongs to the oxygen-dependent FAD-linked oxidoreductase family.</text>
</comment>
<keyword evidence="8" id="KW-1185">Reference proteome</keyword>
<dbReference type="GO" id="GO:0016491">
    <property type="term" value="F:oxidoreductase activity"/>
    <property type="evidence" value="ECO:0007669"/>
    <property type="project" value="UniProtKB-KW"/>
</dbReference>